<protein>
    <recommendedName>
        <fullName evidence="1">Reverse transcriptase zinc-binding domain-containing protein</fullName>
    </recommendedName>
</protein>
<feature type="domain" description="Reverse transcriptase zinc-binding" evidence="1">
    <location>
        <begin position="76"/>
        <end position="141"/>
    </location>
</feature>
<dbReference type="Pfam" id="PF13966">
    <property type="entry name" value="zf-RVT"/>
    <property type="match status" value="1"/>
</dbReference>
<gene>
    <name evidence="3" type="primary">LOC140005625</name>
</gene>
<dbReference type="Proteomes" id="UP001652660">
    <property type="component" value="Chromosome 4e"/>
</dbReference>
<sequence length="142" mass="15980">MDFWHDNWIGSGPLCQRVKVFQNHRVADFVIGGEWNARLLSQALQLGLLRLVMATLPPALQEEDRMVWMLTPSGEFSVASALALVRTHSNASVGAACIWHRVLPITISFFMLCLLSDRLPLLEQLRRFGVQGPSRCYCCVNP</sequence>
<evidence type="ECO:0000313" key="2">
    <source>
        <dbReference type="Proteomes" id="UP001652660"/>
    </source>
</evidence>
<keyword evidence="2" id="KW-1185">Reference proteome</keyword>
<evidence type="ECO:0000313" key="3">
    <source>
        <dbReference type="RefSeq" id="XP_071902740.1"/>
    </source>
</evidence>
<name>A0ABM4U629_COFAR</name>
<organism evidence="2 3">
    <name type="scientific">Coffea arabica</name>
    <name type="common">Arabian coffee</name>
    <dbReference type="NCBI Taxonomy" id="13443"/>
    <lineage>
        <taxon>Eukaryota</taxon>
        <taxon>Viridiplantae</taxon>
        <taxon>Streptophyta</taxon>
        <taxon>Embryophyta</taxon>
        <taxon>Tracheophyta</taxon>
        <taxon>Spermatophyta</taxon>
        <taxon>Magnoliopsida</taxon>
        <taxon>eudicotyledons</taxon>
        <taxon>Gunneridae</taxon>
        <taxon>Pentapetalae</taxon>
        <taxon>asterids</taxon>
        <taxon>lamiids</taxon>
        <taxon>Gentianales</taxon>
        <taxon>Rubiaceae</taxon>
        <taxon>Ixoroideae</taxon>
        <taxon>Gardenieae complex</taxon>
        <taxon>Bertiereae - Coffeeae clade</taxon>
        <taxon>Coffeeae</taxon>
        <taxon>Coffea</taxon>
    </lineage>
</organism>
<dbReference type="InterPro" id="IPR026960">
    <property type="entry name" value="RVT-Znf"/>
</dbReference>
<accession>A0ABM4U629</accession>
<evidence type="ECO:0000259" key="1">
    <source>
        <dbReference type="Pfam" id="PF13966"/>
    </source>
</evidence>
<proteinExistence type="predicted"/>
<dbReference type="PANTHER" id="PTHR36617">
    <property type="entry name" value="PROTEIN, PUTATIVE-RELATED"/>
    <property type="match status" value="1"/>
</dbReference>
<dbReference type="PANTHER" id="PTHR36617:SF5">
    <property type="entry name" value="OS05G0421675 PROTEIN"/>
    <property type="match status" value="1"/>
</dbReference>
<dbReference type="RefSeq" id="XP_071902740.1">
    <property type="nucleotide sequence ID" value="XM_072046639.1"/>
</dbReference>
<dbReference type="GeneID" id="140005625"/>
<reference evidence="3" key="1">
    <citation type="submission" date="2025-08" db="UniProtKB">
        <authorList>
            <consortium name="RefSeq"/>
        </authorList>
    </citation>
    <scope>IDENTIFICATION</scope>
    <source>
        <tissue evidence="3">Leaves</tissue>
    </source>
</reference>